<evidence type="ECO:0000313" key="1">
    <source>
        <dbReference type="EMBL" id="RBL93727.1"/>
    </source>
</evidence>
<accession>A0A365Y566</accession>
<dbReference type="EMBL" id="QFFJ01000001">
    <property type="protein sequence ID" value="RBL93727.1"/>
    <property type="molecule type" value="Genomic_DNA"/>
</dbReference>
<dbReference type="InterPro" id="IPR047690">
    <property type="entry name" value="IPExxxVDY_fam"/>
</dbReference>
<dbReference type="NCBIfam" id="NF033205">
    <property type="entry name" value="IPExxxVDY"/>
    <property type="match status" value="1"/>
</dbReference>
<dbReference type="RefSeq" id="WP_113616318.1">
    <property type="nucleotide sequence ID" value="NZ_QFFJ01000001.1"/>
</dbReference>
<comment type="caution">
    <text evidence="1">The sequence shown here is derived from an EMBL/GenBank/DDBJ whole genome shotgun (WGS) entry which is preliminary data.</text>
</comment>
<protein>
    <submittedName>
        <fullName evidence="1">IPExxxVDY family protein</fullName>
    </submittedName>
</protein>
<dbReference type="OrthoDB" id="676614at2"/>
<dbReference type="Proteomes" id="UP000253410">
    <property type="component" value="Unassembled WGS sequence"/>
</dbReference>
<organism evidence="1 2">
    <name type="scientific">Chitinophaga flava</name>
    <dbReference type="NCBI Taxonomy" id="2259036"/>
    <lineage>
        <taxon>Bacteria</taxon>
        <taxon>Pseudomonadati</taxon>
        <taxon>Bacteroidota</taxon>
        <taxon>Chitinophagia</taxon>
        <taxon>Chitinophagales</taxon>
        <taxon>Chitinophagaceae</taxon>
        <taxon>Chitinophaga</taxon>
    </lineage>
</organism>
<sequence>MTILKLKLDQEQLVEDFFENTHLIGIASTARDYQLCWQINRQLYTNFRVNNLLEITLSKKNRSFHFTVLEFHEPTNSVSHYFYNNHCQAEFLLPELKHIHFLWLIKGDYYQATDIKKLLDELRLVPLVQLVSLLDTREIKNKMNLIF</sequence>
<reference evidence="1 2" key="1">
    <citation type="submission" date="2018-05" db="EMBL/GenBank/DDBJ databases">
        <title>Chitinophaga sp. K3CV102501T nov., isolated from isolated from a monsoon evergreen broad-leaved forest soil.</title>
        <authorList>
            <person name="Lv Y."/>
        </authorList>
    </citation>
    <scope>NUCLEOTIDE SEQUENCE [LARGE SCALE GENOMIC DNA]</scope>
    <source>
        <strain evidence="1 2">GDMCC 1.1325</strain>
    </source>
</reference>
<keyword evidence="2" id="KW-1185">Reference proteome</keyword>
<dbReference type="AlphaFoldDB" id="A0A365Y566"/>
<gene>
    <name evidence="1" type="ORF">DF182_14605</name>
</gene>
<proteinExistence type="predicted"/>
<evidence type="ECO:0000313" key="2">
    <source>
        <dbReference type="Proteomes" id="UP000253410"/>
    </source>
</evidence>
<name>A0A365Y566_9BACT</name>